<dbReference type="Pfam" id="PF00156">
    <property type="entry name" value="Pribosyltran"/>
    <property type="match status" value="1"/>
</dbReference>
<keyword evidence="3 4" id="KW-0804">Transcription</keyword>
<keyword evidence="4 6" id="KW-0328">Glycosyltransferase</keyword>
<comment type="function">
    <text evidence="4">Regulates the transcription of the pyrimidine nucleotide (pyr) operon in response to exogenous pyrimidines.</text>
</comment>
<evidence type="ECO:0000313" key="7">
    <source>
        <dbReference type="Proteomes" id="UP000203229"/>
    </source>
</evidence>
<keyword evidence="4 6" id="KW-0808">Transferase</keyword>
<dbReference type="InterPro" id="IPR000836">
    <property type="entry name" value="PRTase_dom"/>
</dbReference>
<keyword evidence="7" id="KW-1185">Reference proteome</keyword>
<dbReference type="GO" id="GO:0006355">
    <property type="term" value="P:regulation of DNA-templated transcription"/>
    <property type="evidence" value="ECO:0007669"/>
    <property type="project" value="UniProtKB-UniRule"/>
</dbReference>
<dbReference type="GO" id="GO:0004845">
    <property type="term" value="F:uracil phosphoribosyltransferase activity"/>
    <property type="evidence" value="ECO:0007669"/>
    <property type="project" value="UniProtKB-UniRule"/>
</dbReference>
<evidence type="ECO:0000259" key="5">
    <source>
        <dbReference type="Pfam" id="PF00156"/>
    </source>
</evidence>
<dbReference type="EMBL" id="CP022535">
    <property type="protein sequence ID" value="ASP28487.1"/>
    <property type="molecule type" value="Genomic_DNA"/>
</dbReference>
<dbReference type="NCBIfam" id="NF003549">
    <property type="entry name" value="PRK05205.1-5"/>
    <property type="match status" value="1"/>
</dbReference>
<dbReference type="OrthoDB" id="9802227at2"/>
<dbReference type="FunFam" id="3.40.50.2020:FF:000020">
    <property type="entry name" value="Bifunctional protein PyrR"/>
    <property type="match status" value="1"/>
</dbReference>
<accession>A0A222EPN8</accession>
<dbReference type="NCBIfam" id="NF003548">
    <property type="entry name" value="PRK05205.1-4"/>
    <property type="match status" value="1"/>
</dbReference>
<dbReference type="InterPro" id="IPR029057">
    <property type="entry name" value="PRTase-like"/>
</dbReference>
<comment type="catalytic activity">
    <reaction evidence="4">
        <text>UMP + diphosphate = 5-phospho-alpha-D-ribose 1-diphosphate + uracil</text>
        <dbReference type="Rhea" id="RHEA:13017"/>
        <dbReference type="ChEBI" id="CHEBI:17568"/>
        <dbReference type="ChEBI" id="CHEBI:33019"/>
        <dbReference type="ChEBI" id="CHEBI:57865"/>
        <dbReference type="ChEBI" id="CHEBI:58017"/>
        <dbReference type="EC" id="2.4.2.9"/>
    </reaction>
</comment>
<dbReference type="InterPro" id="IPR050137">
    <property type="entry name" value="PyrR_bifunctional"/>
</dbReference>
<dbReference type="EC" id="2.4.2.9" evidence="4"/>
<feature type="short sequence motif" description="PRPP-binding" evidence="4">
    <location>
        <begin position="94"/>
        <end position="106"/>
    </location>
</feature>
<keyword evidence="2 4" id="KW-0805">Transcription regulation</keyword>
<sequence length="173" mass="19860">MSSKLLFDNIALSRTITRICHEILEKNKSINNLVLAGIKTRGYFLALRIAKKIEEIEEIKVDVVEVDITNYRDDIQKSNNSSFKINYNLENKDIILIDDVMYTGRTVRAAMDCILDFYRPSRIMLAVLVDRGHRELPIRADFVGKNIPTSINEKIKVNLTEVDDEDCVLIINS</sequence>
<evidence type="ECO:0000313" key="6">
    <source>
        <dbReference type="EMBL" id="ASP28487.1"/>
    </source>
</evidence>
<comment type="similarity">
    <text evidence="1 4">Belongs to the purine/pyrimidine phosphoribosyltransferase family. PyrR subfamily.</text>
</comment>
<gene>
    <name evidence="4 6" type="primary">pyrR</name>
    <name evidence="6" type="ORF">SCORR_v1c07150</name>
</gene>
<dbReference type="PANTHER" id="PTHR11608:SF0">
    <property type="entry name" value="BIFUNCTIONAL PROTEIN PYRR"/>
    <property type="match status" value="1"/>
</dbReference>
<evidence type="ECO:0000256" key="1">
    <source>
        <dbReference type="ARBA" id="ARBA00005565"/>
    </source>
</evidence>
<dbReference type="HAMAP" id="MF_01219">
    <property type="entry name" value="PyrR"/>
    <property type="match status" value="1"/>
</dbReference>
<evidence type="ECO:0000256" key="3">
    <source>
        <dbReference type="ARBA" id="ARBA00023163"/>
    </source>
</evidence>
<dbReference type="InterPro" id="IPR023050">
    <property type="entry name" value="PyrR"/>
</dbReference>
<protein>
    <recommendedName>
        <fullName evidence="4">Bifunctional protein PyrR</fullName>
    </recommendedName>
    <domain>
        <recommendedName>
            <fullName evidence="4">Pyrimidine operon regulatory protein</fullName>
        </recommendedName>
    </domain>
    <domain>
        <recommendedName>
            <fullName evidence="4">Uracil phosphoribosyltransferase</fullName>
            <shortName evidence="4">UPRTase</shortName>
            <ecNumber evidence="4">2.4.2.9</ecNumber>
        </recommendedName>
    </domain>
</protein>
<dbReference type="SUPFAM" id="SSF53271">
    <property type="entry name" value="PRTase-like"/>
    <property type="match status" value="1"/>
</dbReference>
<dbReference type="PANTHER" id="PTHR11608">
    <property type="entry name" value="BIFUNCTIONAL PROTEIN PYRR"/>
    <property type="match status" value="1"/>
</dbReference>
<dbReference type="CDD" id="cd06223">
    <property type="entry name" value="PRTases_typeI"/>
    <property type="match status" value="1"/>
</dbReference>
<proteinExistence type="inferred from homology"/>
<organism evidence="6 7">
    <name type="scientific">Spiroplasma corruscae</name>
    <dbReference type="NCBI Taxonomy" id="216934"/>
    <lineage>
        <taxon>Bacteria</taxon>
        <taxon>Bacillati</taxon>
        <taxon>Mycoplasmatota</taxon>
        <taxon>Mollicutes</taxon>
        <taxon>Entomoplasmatales</taxon>
        <taxon>Spiroplasmataceae</taxon>
        <taxon>Spiroplasma</taxon>
    </lineage>
</organism>
<dbReference type="RefSeq" id="WP_094049274.1">
    <property type="nucleotide sequence ID" value="NZ_CP022535.1"/>
</dbReference>
<feature type="domain" description="Phosphoribosyltransferase" evidence="5">
    <location>
        <begin position="6"/>
        <end position="152"/>
    </location>
</feature>
<evidence type="ECO:0000256" key="4">
    <source>
        <dbReference type="HAMAP-Rule" id="MF_01219"/>
    </source>
</evidence>
<reference evidence="6 7" key="1">
    <citation type="submission" date="2017-07" db="EMBL/GenBank/DDBJ databases">
        <title>Complete genome sequence of Spiroplasma corruscae EC-1 (DSM 19793).</title>
        <authorList>
            <person name="Tsai Y.-M."/>
            <person name="Lo W.-S."/>
            <person name="Kuo C.-H."/>
        </authorList>
    </citation>
    <scope>NUCLEOTIDE SEQUENCE [LARGE SCALE GENOMIC DNA]</scope>
    <source>
        <strain evidence="6 7">EC-1</strain>
    </source>
</reference>
<dbReference type="AlphaFoldDB" id="A0A222EPN8"/>
<dbReference type="Proteomes" id="UP000203229">
    <property type="component" value="Chromosome"/>
</dbReference>
<comment type="function">
    <text evidence="4">Also displays a weak uracil phosphoribosyltransferase activity which is not physiologically significant.</text>
</comment>
<dbReference type="KEGG" id="scou:SCORR_v1c07150"/>
<evidence type="ECO:0000256" key="2">
    <source>
        <dbReference type="ARBA" id="ARBA00023015"/>
    </source>
</evidence>
<dbReference type="Gene3D" id="3.40.50.2020">
    <property type="match status" value="1"/>
</dbReference>
<name>A0A222EPN8_9MOLU</name>